<dbReference type="PANTHER" id="PTHR42067:SF1">
    <property type="entry name" value="MITOTIC APPARATUS PROTEIN P62"/>
    <property type="match status" value="1"/>
</dbReference>
<protein>
    <submittedName>
        <fullName evidence="4">DNA repair protein XRCC4</fullName>
    </submittedName>
</protein>
<dbReference type="Gene3D" id="1.20.5.370">
    <property type="match status" value="1"/>
</dbReference>
<evidence type="ECO:0000313" key="4">
    <source>
        <dbReference type="EMBL" id="KAK3946311.1"/>
    </source>
</evidence>
<feature type="coiled-coil region" evidence="1">
    <location>
        <begin position="162"/>
        <end position="193"/>
    </location>
</feature>
<feature type="compositionally biased region" description="Acidic residues" evidence="2">
    <location>
        <begin position="414"/>
        <end position="426"/>
    </location>
</feature>
<evidence type="ECO:0000259" key="3">
    <source>
        <dbReference type="Pfam" id="PF21924"/>
    </source>
</evidence>
<feature type="compositionally biased region" description="Basic and acidic residues" evidence="2">
    <location>
        <begin position="369"/>
        <end position="385"/>
    </location>
</feature>
<gene>
    <name evidence="4" type="ORF">QBC46DRAFT_348896</name>
</gene>
<feature type="compositionally biased region" description="Acidic residues" evidence="2">
    <location>
        <begin position="326"/>
        <end position="338"/>
    </location>
</feature>
<dbReference type="EMBL" id="MU853752">
    <property type="protein sequence ID" value="KAK3946311.1"/>
    <property type="molecule type" value="Genomic_DNA"/>
</dbReference>
<dbReference type="SUPFAM" id="SSF58022">
    <property type="entry name" value="XRCC4, C-terminal oligomerization domain"/>
    <property type="match status" value="1"/>
</dbReference>
<feature type="compositionally biased region" description="Acidic residues" evidence="2">
    <location>
        <begin position="283"/>
        <end position="294"/>
    </location>
</feature>
<evidence type="ECO:0000313" key="5">
    <source>
        <dbReference type="Proteomes" id="UP001303473"/>
    </source>
</evidence>
<proteinExistence type="predicted"/>
<name>A0AAN6SAY2_9PEZI</name>
<feature type="region of interest" description="Disordered" evidence="2">
    <location>
        <begin position="208"/>
        <end position="426"/>
    </location>
</feature>
<dbReference type="InterPro" id="IPR053962">
    <property type="entry name" value="XRCC4_CC"/>
</dbReference>
<feature type="compositionally biased region" description="Basic and acidic residues" evidence="2">
    <location>
        <begin position="295"/>
        <end position="325"/>
    </location>
</feature>
<dbReference type="Pfam" id="PF21924">
    <property type="entry name" value="XRCC4_CC"/>
    <property type="match status" value="1"/>
</dbReference>
<evidence type="ECO:0000256" key="1">
    <source>
        <dbReference type="SAM" id="Coils"/>
    </source>
</evidence>
<dbReference type="InterPro" id="IPR014751">
    <property type="entry name" value="XRCC4-like_C"/>
</dbReference>
<keyword evidence="5" id="KW-1185">Reference proteome</keyword>
<organism evidence="4 5">
    <name type="scientific">Diplogelasinospora grovesii</name>
    <dbReference type="NCBI Taxonomy" id="303347"/>
    <lineage>
        <taxon>Eukaryota</taxon>
        <taxon>Fungi</taxon>
        <taxon>Dikarya</taxon>
        <taxon>Ascomycota</taxon>
        <taxon>Pezizomycotina</taxon>
        <taxon>Sordariomycetes</taxon>
        <taxon>Sordariomycetidae</taxon>
        <taxon>Sordariales</taxon>
        <taxon>Diplogelasinosporaceae</taxon>
        <taxon>Diplogelasinospora</taxon>
    </lineage>
</organism>
<feature type="domain" description="XRCC4 coiled-coil" evidence="3">
    <location>
        <begin position="164"/>
        <end position="207"/>
    </location>
</feature>
<evidence type="ECO:0000256" key="2">
    <source>
        <dbReference type="SAM" id="MobiDB-lite"/>
    </source>
</evidence>
<sequence length="426" mass="46764">MASSQIGRSQIIRISRTDTDAEGGYILCQVTSTGPRPFQPLNVKLVATEGEEPYMLRLKHDRIGELRVKNSPCSPDEWERILKSLLVKNEPVEGIEAGAEASTGKEITITIRRMVAGISQRLGALTLPYAADEDIELFEWCGAAALEREKFSADLAVQVSKVQELESCVDELKKQLDELVQSKREREAELLEKFCTLLNEKKVKIREQQRMLDSGNAKPPTSRPAAAAAARSPTPPTPPSPPAKARRTGKKSLIAAFEGRRGGWKKGRVQGLSRATKRKVLEDAPEDAEASDGEAFEKMDVDEAEEATAKQEEADDRQTTDKDETGSEPDDEDEDEESVPPPTRSTRQRKKPEPEPEESEDDGPAAHTRLHDRLAKGKGKEKEALTHQPKRPAASSPKVKATRSAAAAAAATPAEDEMDTESDDEL</sequence>
<dbReference type="Proteomes" id="UP001303473">
    <property type="component" value="Unassembled WGS sequence"/>
</dbReference>
<dbReference type="AlphaFoldDB" id="A0AAN6SAY2"/>
<feature type="compositionally biased region" description="Low complexity" evidence="2">
    <location>
        <begin position="217"/>
        <end position="232"/>
    </location>
</feature>
<dbReference type="PANTHER" id="PTHR42067">
    <property type="entry name" value="YALI0C15378P"/>
    <property type="match status" value="1"/>
</dbReference>
<accession>A0AAN6SAY2</accession>
<feature type="compositionally biased region" description="Pro residues" evidence="2">
    <location>
        <begin position="233"/>
        <end position="242"/>
    </location>
</feature>
<reference evidence="5" key="1">
    <citation type="journal article" date="2023" name="Mol. Phylogenet. Evol.">
        <title>Genome-scale phylogeny and comparative genomics of the fungal order Sordariales.</title>
        <authorList>
            <person name="Hensen N."/>
            <person name="Bonometti L."/>
            <person name="Westerberg I."/>
            <person name="Brannstrom I.O."/>
            <person name="Guillou S."/>
            <person name="Cros-Aarteil S."/>
            <person name="Calhoun S."/>
            <person name="Haridas S."/>
            <person name="Kuo A."/>
            <person name="Mondo S."/>
            <person name="Pangilinan J."/>
            <person name="Riley R."/>
            <person name="LaButti K."/>
            <person name="Andreopoulos B."/>
            <person name="Lipzen A."/>
            <person name="Chen C."/>
            <person name="Yan M."/>
            <person name="Daum C."/>
            <person name="Ng V."/>
            <person name="Clum A."/>
            <person name="Steindorff A."/>
            <person name="Ohm R.A."/>
            <person name="Martin F."/>
            <person name="Silar P."/>
            <person name="Natvig D.O."/>
            <person name="Lalanne C."/>
            <person name="Gautier V."/>
            <person name="Ament-Velasquez S.L."/>
            <person name="Kruys A."/>
            <person name="Hutchinson M.I."/>
            <person name="Powell A.J."/>
            <person name="Barry K."/>
            <person name="Miller A.N."/>
            <person name="Grigoriev I.V."/>
            <person name="Debuchy R."/>
            <person name="Gladieux P."/>
            <person name="Hiltunen Thoren M."/>
            <person name="Johannesson H."/>
        </authorList>
    </citation>
    <scope>NUCLEOTIDE SEQUENCE [LARGE SCALE GENOMIC DNA]</scope>
    <source>
        <strain evidence="5">CBS 340.73</strain>
    </source>
</reference>
<keyword evidence="1" id="KW-0175">Coiled coil</keyword>
<comment type="caution">
    <text evidence="4">The sequence shown here is derived from an EMBL/GenBank/DDBJ whole genome shotgun (WGS) entry which is preliminary data.</text>
</comment>